<sequence length="292" mass="33823">RARPTQSLQINDLPHESLYSRHSLVHPAPLGAYTTYNDISYFITLLLPQHVMPLPFIFRIISVTSLIGFIILLREPYFHFISVSRLRPPYYALSNLFRAIHVTFHLSVIFVTLQSDRTYRYAYFARARLIILLFLYCTALAYGSWTWYLLWRNRRDSSDNEDDEEGSTKPGMNLVPRKILSSSNLTSRNNFIIKTMLWIHAPLHVISNDPSSNFEERRVWGKLAVIVVWGSKVLEVSYMLLKVPLGRPLSYPYLRSFARNQTVSPYTHDFPANPRFKSHKIPAANGSTTVQN</sequence>
<feature type="transmembrane region" description="Helical" evidence="1">
    <location>
        <begin position="56"/>
        <end position="74"/>
    </location>
</feature>
<comment type="caution">
    <text evidence="2">The sequence shown here is derived from an EMBL/GenBank/DDBJ whole genome shotgun (WGS) entry which is preliminary data.</text>
</comment>
<accession>A0A8H6AW60</accession>
<reference evidence="2 3" key="1">
    <citation type="journal article" date="2020" name="Phytopathology">
        <title>A high-quality genome resource of Botrytis fragariae, a new and rapidly spreading fungal pathogen causing strawberry gray mold in the U.S.A.</title>
        <authorList>
            <person name="Wu Y."/>
            <person name="Saski C.A."/>
            <person name="Schnabel G."/>
            <person name="Xiao S."/>
            <person name="Hu M."/>
        </authorList>
    </citation>
    <scope>NUCLEOTIDE SEQUENCE [LARGE SCALE GENOMIC DNA]</scope>
    <source>
        <strain evidence="2 3">BVB16</strain>
    </source>
</reference>
<keyword evidence="1" id="KW-0812">Transmembrane</keyword>
<dbReference type="EMBL" id="JABFCT010000006">
    <property type="protein sequence ID" value="KAF5874854.1"/>
    <property type="molecule type" value="Genomic_DNA"/>
</dbReference>
<keyword evidence="3" id="KW-1185">Reference proteome</keyword>
<keyword evidence="1" id="KW-0472">Membrane</keyword>
<feature type="transmembrane region" description="Helical" evidence="1">
    <location>
        <begin position="95"/>
        <end position="115"/>
    </location>
</feature>
<name>A0A8H6AW60_9HELO</name>
<dbReference type="AlphaFoldDB" id="A0A8H6AW60"/>
<evidence type="ECO:0000313" key="3">
    <source>
        <dbReference type="Proteomes" id="UP000531561"/>
    </source>
</evidence>
<dbReference type="GeneID" id="59257405"/>
<dbReference type="RefSeq" id="XP_037193800.1">
    <property type="nucleotide sequence ID" value="XM_037333713.1"/>
</dbReference>
<protein>
    <submittedName>
        <fullName evidence="2">Uncharacterized protein</fullName>
    </submittedName>
</protein>
<evidence type="ECO:0000313" key="2">
    <source>
        <dbReference type="EMBL" id="KAF5874854.1"/>
    </source>
</evidence>
<proteinExistence type="predicted"/>
<evidence type="ECO:0000256" key="1">
    <source>
        <dbReference type="SAM" id="Phobius"/>
    </source>
</evidence>
<feature type="non-terminal residue" evidence="2">
    <location>
        <position position="1"/>
    </location>
</feature>
<keyword evidence="1" id="KW-1133">Transmembrane helix</keyword>
<gene>
    <name evidence="2" type="ORF">Bfra_003303</name>
</gene>
<organism evidence="2 3">
    <name type="scientific">Botrytis fragariae</name>
    <dbReference type="NCBI Taxonomy" id="1964551"/>
    <lineage>
        <taxon>Eukaryota</taxon>
        <taxon>Fungi</taxon>
        <taxon>Dikarya</taxon>
        <taxon>Ascomycota</taxon>
        <taxon>Pezizomycotina</taxon>
        <taxon>Leotiomycetes</taxon>
        <taxon>Helotiales</taxon>
        <taxon>Sclerotiniaceae</taxon>
        <taxon>Botrytis</taxon>
    </lineage>
</organism>
<feature type="transmembrane region" description="Helical" evidence="1">
    <location>
        <begin position="127"/>
        <end position="150"/>
    </location>
</feature>
<dbReference type="Proteomes" id="UP000531561">
    <property type="component" value="Unassembled WGS sequence"/>
</dbReference>